<evidence type="ECO:0000259" key="7">
    <source>
        <dbReference type="PROSITE" id="PS50048"/>
    </source>
</evidence>
<dbReference type="InterPro" id="IPR007219">
    <property type="entry name" value="XnlR_reg_dom"/>
</dbReference>
<dbReference type="PROSITE" id="PS50048">
    <property type="entry name" value="ZN2_CY6_FUNGAL_2"/>
    <property type="match status" value="2"/>
</dbReference>
<proteinExistence type="predicted"/>
<dbReference type="VEuPathDB" id="FungiDB:SPBR_04574"/>
<dbReference type="GO" id="GO:0005634">
    <property type="term" value="C:nucleus"/>
    <property type="evidence" value="ECO:0007669"/>
    <property type="project" value="UniProtKB-SubCell"/>
</dbReference>
<dbReference type="SUPFAM" id="SSF57701">
    <property type="entry name" value="Zn2/Cys6 DNA-binding domain"/>
    <property type="match status" value="2"/>
</dbReference>
<dbReference type="InterPro" id="IPR001138">
    <property type="entry name" value="Zn2Cys6_DnaBD"/>
</dbReference>
<feature type="compositionally biased region" description="Polar residues" evidence="6">
    <location>
        <begin position="633"/>
        <end position="647"/>
    </location>
</feature>
<evidence type="ECO:0000256" key="1">
    <source>
        <dbReference type="ARBA" id="ARBA00004123"/>
    </source>
</evidence>
<reference evidence="8 9" key="1">
    <citation type="journal article" date="2014" name="BMC Genomics">
        <title>Comparative genomics of the major fungal agents of human and animal Sporotrichosis: Sporothrix schenckii and Sporothrix brasiliensis.</title>
        <authorList>
            <person name="Teixeira M.M."/>
            <person name="de Almeida L.G."/>
            <person name="Kubitschek-Barreira P."/>
            <person name="Alves F.L."/>
            <person name="Kioshima E.S."/>
            <person name="Abadio A.K."/>
            <person name="Fernandes L."/>
            <person name="Derengowski L.S."/>
            <person name="Ferreira K.S."/>
            <person name="Souza R.C."/>
            <person name="Ruiz J.C."/>
            <person name="de Andrade N.C."/>
            <person name="Paes H.C."/>
            <person name="Nicola A.M."/>
            <person name="Albuquerque P."/>
            <person name="Gerber A.L."/>
            <person name="Martins V.P."/>
            <person name="Peconick L.D."/>
            <person name="Neto A.V."/>
            <person name="Chaucanez C.B."/>
            <person name="Silva P.A."/>
            <person name="Cunha O.L."/>
            <person name="de Oliveira F.F."/>
            <person name="dos Santos T.C."/>
            <person name="Barros A.L."/>
            <person name="Soares M.A."/>
            <person name="de Oliveira L.M."/>
            <person name="Marini M.M."/>
            <person name="Villalobos-Duno H."/>
            <person name="Cunha M.M."/>
            <person name="de Hoog S."/>
            <person name="da Silveira J.F."/>
            <person name="Henrissat B."/>
            <person name="Nino-Vega G.A."/>
            <person name="Cisalpino P.S."/>
            <person name="Mora-Montes H.M."/>
            <person name="Almeida S.R."/>
            <person name="Stajich J.E."/>
            <person name="Lopes-Bezerra L.M."/>
            <person name="Vasconcelos A.T."/>
            <person name="Felipe M.S."/>
        </authorList>
    </citation>
    <scope>NUCLEOTIDE SEQUENCE [LARGE SCALE GENOMIC DNA]</scope>
    <source>
        <strain evidence="8 9">5110</strain>
    </source>
</reference>
<dbReference type="SMART" id="SM00066">
    <property type="entry name" value="GAL4"/>
    <property type="match status" value="2"/>
</dbReference>
<dbReference type="EMBL" id="AWTV01000010">
    <property type="protein sequence ID" value="KIH87305.1"/>
    <property type="molecule type" value="Genomic_DNA"/>
</dbReference>
<name>A0A0C2IK01_9PEZI</name>
<dbReference type="GO" id="GO:0008270">
    <property type="term" value="F:zinc ion binding"/>
    <property type="evidence" value="ECO:0007669"/>
    <property type="project" value="InterPro"/>
</dbReference>
<dbReference type="SMART" id="SM00906">
    <property type="entry name" value="Fungal_trans"/>
    <property type="match status" value="1"/>
</dbReference>
<evidence type="ECO:0000256" key="2">
    <source>
        <dbReference type="ARBA" id="ARBA00022723"/>
    </source>
</evidence>
<dbReference type="Proteomes" id="UP000031575">
    <property type="component" value="Unassembled WGS sequence"/>
</dbReference>
<dbReference type="HOGENOM" id="CLU_274657_0_0_1"/>
<evidence type="ECO:0000256" key="4">
    <source>
        <dbReference type="ARBA" id="ARBA00023163"/>
    </source>
</evidence>
<dbReference type="PANTHER" id="PTHR47338:SF7">
    <property type="entry name" value="ZN(II)2CYS6 TRANSCRIPTION FACTOR (EUROFUNG)"/>
    <property type="match status" value="1"/>
</dbReference>
<dbReference type="GO" id="GO:0003677">
    <property type="term" value="F:DNA binding"/>
    <property type="evidence" value="ECO:0007669"/>
    <property type="project" value="InterPro"/>
</dbReference>
<keyword evidence="2" id="KW-0479">Metal-binding</keyword>
<dbReference type="GO" id="GO:0000981">
    <property type="term" value="F:DNA-binding transcription factor activity, RNA polymerase II-specific"/>
    <property type="evidence" value="ECO:0007669"/>
    <property type="project" value="InterPro"/>
</dbReference>
<evidence type="ECO:0000256" key="6">
    <source>
        <dbReference type="SAM" id="MobiDB-lite"/>
    </source>
</evidence>
<comment type="subcellular location">
    <subcellularLocation>
        <location evidence="1">Nucleus</location>
    </subcellularLocation>
</comment>
<organism evidence="8 9">
    <name type="scientific">Sporothrix brasiliensis 5110</name>
    <dbReference type="NCBI Taxonomy" id="1398154"/>
    <lineage>
        <taxon>Eukaryota</taxon>
        <taxon>Fungi</taxon>
        <taxon>Dikarya</taxon>
        <taxon>Ascomycota</taxon>
        <taxon>Pezizomycotina</taxon>
        <taxon>Sordariomycetes</taxon>
        <taxon>Sordariomycetidae</taxon>
        <taxon>Ophiostomatales</taxon>
        <taxon>Ophiostomataceae</taxon>
        <taxon>Sporothrix</taxon>
    </lineage>
</organism>
<comment type="caution">
    <text evidence="8">The sequence shown here is derived from an EMBL/GenBank/DDBJ whole genome shotgun (WGS) entry which is preliminary data.</text>
</comment>
<accession>A0A0C2IK01</accession>
<keyword evidence="3" id="KW-0805">Transcription regulation</keyword>
<dbReference type="Pfam" id="PF04082">
    <property type="entry name" value="Fungal_trans"/>
    <property type="match status" value="1"/>
</dbReference>
<evidence type="ECO:0000313" key="8">
    <source>
        <dbReference type="EMBL" id="KIH87305.1"/>
    </source>
</evidence>
<dbReference type="RefSeq" id="XP_040615315.1">
    <property type="nucleotide sequence ID" value="XM_040762851.1"/>
</dbReference>
<dbReference type="InterPro" id="IPR050815">
    <property type="entry name" value="TF_fung"/>
</dbReference>
<feature type="domain" description="Zn(2)-C6 fungal-type" evidence="7">
    <location>
        <begin position="90"/>
        <end position="120"/>
    </location>
</feature>
<dbReference type="CDD" id="cd00067">
    <property type="entry name" value="GAL4"/>
    <property type="match status" value="2"/>
</dbReference>
<dbReference type="GO" id="GO:0006351">
    <property type="term" value="P:DNA-templated transcription"/>
    <property type="evidence" value="ECO:0007669"/>
    <property type="project" value="InterPro"/>
</dbReference>
<keyword evidence="5" id="KW-0539">Nucleus</keyword>
<keyword evidence="4" id="KW-0804">Transcription</keyword>
<evidence type="ECO:0000256" key="5">
    <source>
        <dbReference type="ARBA" id="ARBA00023242"/>
    </source>
</evidence>
<dbReference type="Pfam" id="PF00172">
    <property type="entry name" value="Zn_clus"/>
    <property type="match status" value="2"/>
</dbReference>
<keyword evidence="9" id="KW-1185">Reference proteome</keyword>
<protein>
    <recommendedName>
        <fullName evidence="7">Zn(2)-C6 fungal-type domain-containing protein</fullName>
    </recommendedName>
</protein>
<evidence type="ECO:0000313" key="9">
    <source>
        <dbReference type="Proteomes" id="UP000031575"/>
    </source>
</evidence>
<evidence type="ECO:0000256" key="3">
    <source>
        <dbReference type="ARBA" id="ARBA00023015"/>
    </source>
</evidence>
<dbReference type="OrthoDB" id="2563500at2759"/>
<gene>
    <name evidence="8" type="ORF">SPBR_04574</name>
</gene>
<dbReference type="AlphaFoldDB" id="A0A0C2IK01"/>
<feature type="region of interest" description="Disordered" evidence="6">
    <location>
        <begin position="623"/>
        <end position="647"/>
    </location>
</feature>
<sequence>MDSTRTTRRQTRTRTRTGCMTCRARKIKCDETATTCRNCTRAQVDCLRPDGDNASLHQTERVQLAGQAVSAHNGDRFTQAGLQRQRAKRSCNACRRTKKRCGGERPQCVRCTDKDVCCVYDEPGEILALSQTTASPISPLPSVDLLADKVIVRRLCDAFFNEVAPLRCFGFLHRHTFLQKVDATDHPRDDPLLLAVCALATKTIAMKEYDLWDVGSGWAREAQASVVAALDDMSVRRLMCLVLLYEHAARTGETRQCFQLSALASRMTQALGLNLEHDEDVLDTSQMSAVSRESRRRLMWACYLLDTMLACGLRDLQVLETASLRIQLPCDERHFVYKVAVHTAMVDTTFAPRRSSRKGPLRSTNQGIDAFSVRLYLIRDHVLQYINSDTDKDDPWRLVALIADLEAWKDALTPELQFTSDVLAVRKDEGRLAALVSLHVLYHQVNCLLYRCTIPSMLFPARTQTGLSVKASPDFLAESRKGWFGHACAMSAIFEVSLQHQPLSMTDPAVAPSAYNAIIIKWLYLTNFVSMGDEKQHQLNAILPLVDIDLQFLQALASYHPSVGTIASVAARLVDEAKRRIAVNPVIRLSETGVPDQNHSATSISPDVRMNQLSTFARMRKTIPDVHAPDRGSPTSSPGLSTYSSPQSDWAGEERLWITLVQSRHAIPAARFVDVKVPAVGHLHTGIDVVVDDARRNAVAEVPRILRGELPLFKAPAAVQKNLLVGLVVGQIVHLVRVRLEVEQFFRAAPDVVGNRALADLGRLGIAHALPRDGPVQVPGEGEIELPGHVAVVLVPAGAQVAGRVVGRELVERVGAEDVVPAGESSRLAQNRQEGPALSFAATATAAIGVQLRMARPVQERRENVDKGHHVGVDDARRAARRAHDEGEVHTRVVQRALGVDKRRAIVAREQDERVVVQPGGLELAQQQGHALVHAPDGAVVLGQFLADFGDVGQKGGHVDGRGVVRQVADTPVVPRVAEPAARVVAVRVDVADRQKEGLLVGIRIDARKERLGALGRPRYVPRRALLAPVPRVDRVRTDVHLVDDARGVAQVVEELGRALDVVKRGEVVQAVEPAQQPDLAVLVRVQPRLDHGPAAAARRGAGKGHVKVGALGGELVEVGRLDTGLAADAQVAAEIVGDDEEDVFHDGQTWSGWFTSEGDYDEKTT</sequence>
<dbReference type="InterPro" id="IPR036864">
    <property type="entry name" value="Zn2-C6_fun-type_DNA-bd_sf"/>
</dbReference>
<dbReference type="CDD" id="cd12148">
    <property type="entry name" value="fungal_TF_MHR"/>
    <property type="match status" value="1"/>
</dbReference>
<dbReference type="PANTHER" id="PTHR47338">
    <property type="entry name" value="ZN(II)2CYS6 TRANSCRIPTION FACTOR (EUROFUNG)-RELATED"/>
    <property type="match status" value="1"/>
</dbReference>
<dbReference type="GeneID" id="63677772"/>
<dbReference type="Gene3D" id="4.10.240.10">
    <property type="entry name" value="Zn(2)-C6 fungal-type DNA-binding domain"/>
    <property type="match status" value="2"/>
</dbReference>
<dbReference type="PROSITE" id="PS00463">
    <property type="entry name" value="ZN2_CY6_FUNGAL_1"/>
    <property type="match status" value="2"/>
</dbReference>
<feature type="domain" description="Zn(2)-C6 fungal-type" evidence="7">
    <location>
        <begin position="18"/>
        <end position="46"/>
    </location>
</feature>